<dbReference type="InterPro" id="IPR014717">
    <property type="entry name" value="Transl_elong_EF1B/ribsomal_bS6"/>
</dbReference>
<dbReference type="Proteomes" id="UP000005496">
    <property type="component" value="Unassembled WGS sequence"/>
</dbReference>
<comment type="function">
    <text evidence="4 6">Binds together with bS18 to 16S ribosomal RNA.</text>
</comment>
<gene>
    <name evidence="6" type="primary">rpsF</name>
    <name evidence="7" type="ORF">Dthio_PD0860</name>
</gene>
<keyword evidence="3 6" id="KW-0687">Ribonucleoprotein</keyword>
<comment type="similarity">
    <text evidence="1 6">Belongs to the bacterial ribosomal protein bS6 family.</text>
</comment>
<evidence type="ECO:0000256" key="2">
    <source>
        <dbReference type="ARBA" id="ARBA00022980"/>
    </source>
</evidence>
<sequence>MQARYETLLLLNPELGSDGSNALLEKFSGVLEKNGGQVIKNDDWGLKTLAYPVKKQTRGRYIRMEYSLPAAQVSEFERNIRIADGVFKFLTVKLPQEKVQEEE</sequence>
<dbReference type="GO" id="GO:0006412">
    <property type="term" value="P:translation"/>
    <property type="evidence" value="ECO:0007669"/>
    <property type="project" value="UniProtKB-UniRule"/>
</dbReference>
<dbReference type="Gene3D" id="3.30.70.60">
    <property type="match status" value="1"/>
</dbReference>
<dbReference type="InterPro" id="IPR020814">
    <property type="entry name" value="Ribosomal_S6_plastid/chlpt"/>
</dbReference>
<dbReference type="InterPro" id="IPR035980">
    <property type="entry name" value="Ribosomal_bS6_sf"/>
</dbReference>
<dbReference type="HAMAP" id="MF_00360">
    <property type="entry name" value="Ribosomal_bS6"/>
    <property type="match status" value="1"/>
</dbReference>
<dbReference type="GO" id="GO:0005737">
    <property type="term" value="C:cytoplasm"/>
    <property type="evidence" value="ECO:0007669"/>
    <property type="project" value="UniProtKB-ARBA"/>
</dbReference>
<dbReference type="PANTHER" id="PTHR21011">
    <property type="entry name" value="MITOCHONDRIAL 28S RIBOSOMAL PROTEIN S6"/>
    <property type="match status" value="1"/>
</dbReference>
<dbReference type="NCBIfam" id="TIGR00166">
    <property type="entry name" value="S6"/>
    <property type="match status" value="1"/>
</dbReference>
<evidence type="ECO:0000313" key="7">
    <source>
        <dbReference type="EMBL" id="EFI33526.1"/>
    </source>
</evidence>
<dbReference type="GO" id="GO:1990904">
    <property type="term" value="C:ribonucleoprotein complex"/>
    <property type="evidence" value="ECO:0007669"/>
    <property type="project" value="UniProtKB-KW"/>
</dbReference>
<dbReference type="EMBL" id="ACJN02000003">
    <property type="protein sequence ID" value="EFI33526.1"/>
    <property type="molecule type" value="Genomic_DNA"/>
</dbReference>
<evidence type="ECO:0000256" key="5">
    <source>
        <dbReference type="ARBA" id="ARBA00035294"/>
    </source>
</evidence>
<keyword evidence="6" id="KW-0699">rRNA-binding</keyword>
<dbReference type="eggNOG" id="COG0360">
    <property type="taxonomic scope" value="Bacteria"/>
</dbReference>
<dbReference type="PANTHER" id="PTHR21011:SF1">
    <property type="entry name" value="SMALL RIBOSOMAL SUBUNIT PROTEIN BS6M"/>
    <property type="match status" value="1"/>
</dbReference>
<accession>D6SS60</accession>
<dbReference type="GO" id="GO:0005840">
    <property type="term" value="C:ribosome"/>
    <property type="evidence" value="ECO:0007669"/>
    <property type="project" value="UniProtKB-KW"/>
</dbReference>
<evidence type="ECO:0000256" key="6">
    <source>
        <dbReference type="HAMAP-Rule" id="MF_00360"/>
    </source>
</evidence>
<evidence type="ECO:0000256" key="3">
    <source>
        <dbReference type="ARBA" id="ARBA00023274"/>
    </source>
</evidence>
<keyword evidence="6" id="KW-0694">RNA-binding</keyword>
<name>D6SS60_9BACT</name>
<dbReference type="Pfam" id="PF01250">
    <property type="entry name" value="Ribosomal_S6"/>
    <property type="match status" value="1"/>
</dbReference>
<dbReference type="RefSeq" id="WP_008870876.1">
    <property type="nucleotide sequence ID" value="NZ_ACJN02000003.1"/>
</dbReference>
<evidence type="ECO:0000256" key="4">
    <source>
        <dbReference type="ARBA" id="ARBA00035104"/>
    </source>
</evidence>
<reference evidence="7" key="1">
    <citation type="submission" date="2010-05" db="EMBL/GenBank/DDBJ databases">
        <title>The draft genome of Desulfonatronospira thiodismutans ASO3-1.</title>
        <authorList>
            <consortium name="US DOE Joint Genome Institute (JGI-PGF)"/>
            <person name="Lucas S."/>
            <person name="Copeland A."/>
            <person name="Lapidus A."/>
            <person name="Cheng J.-F."/>
            <person name="Bruce D."/>
            <person name="Goodwin L."/>
            <person name="Pitluck S."/>
            <person name="Chertkov O."/>
            <person name="Brettin T."/>
            <person name="Detter J.C."/>
            <person name="Han C."/>
            <person name="Land M.L."/>
            <person name="Hauser L."/>
            <person name="Kyrpides N."/>
            <person name="Mikhailova N."/>
            <person name="Muyzer G."/>
            <person name="Woyke T."/>
        </authorList>
    </citation>
    <scope>NUCLEOTIDE SEQUENCE [LARGE SCALE GENOMIC DNA]</scope>
    <source>
        <strain evidence="7">ASO3-1</strain>
    </source>
</reference>
<evidence type="ECO:0000313" key="8">
    <source>
        <dbReference type="Proteomes" id="UP000005496"/>
    </source>
</evidence>
<dbReference type="OrthoDB" id="9812702at2"/>
<keyword evidence="8" id="KW-1185">Reference proteome</keyword>
<comment type="caution">
    <text evidence="7">The sequence shown here is derived from an EMBL/GenBank/DDBJ whole genome shotgun (WGS) entry which is preliminary data.</text>
</comment>
<keyword evidence="2 6" id="KW-0689">Ribosomal protein</keyword>
<dbReference type="InterPro" id="IPR000529">
    <property type="entry name" value="Ribosomal_bS6"/>
</dbReference>
<organism evidence="7 8">
    <name type="scientific">Desulfonatronospira thiodismutans ASO3-1</name>
    <dbReference type="NCBI Taxonomy" id="555779"/>
    <lineage>
        <taxon>Bacteria</taxon>
        <taxon>Pseudomonadati</taxon>
        <taxon>Thermodesulfobacteriota</taxon>
        <taxon>Desulfovibrionia</taxon>
        <taxon>Desulfovibrionales</taxon>
        <taxon>Desulfonatronovibrionaceae</taxon>
        <taxon>Desulfonatronospira</taxon>
    </lineage>
</organism>
<dbReference type="GO" id="GO:0003735">
    <property type="term" value="F:structural constituent of ribosome"/>
    <property type="evidence" value="ECO:0007669"/>
    <property type="project" value="InterPro"/>
</dbReference>
<dbReference type="GO" id="GO:0070181">
    <property type="term" value="F:small ribosomal subunit rRNA binding"/>
    <property type="evidence" value="ECO:0007669"/>
    <property type="project" value="TreeGrafter"/>
</dbReference>
<protein>
    <recommendedName>
        <fullName evidence="5 6">Small ribosomal subunit protein bS6</fullName>
    </recommendedName>
</protein>
<dbReference type="SUPFAM" id="SSF54995">
    <property type="entry name" value="Ribosomal protein S6"/>
    <property type="match status" value="1"/>
</dbReference>
<dbReference type="CDD" id="cd00473">
    <property type="entry name" value="bS6"/>
    <property type="match status" value="1"/>
</dbReference>
<evidence type="ECO:0000256" key="1">
    <source>
        <dbReference type="ARBA" id="ARBA00009512"/>
    </source>
</evidence>
<dbReference type="AlphaFoldDB" id="D6SS60"/>
<proteinExistence type="inferred from homology"/>